<keyword evidence="3" id="KW-1185">Reference proteome</keyword>
<sequence length="76" mass="8403">MGERMREDERRLMRVATGGEEGEDGGRESTFAKEFAFCFHLPQHKHGGKALRDGREMTVCAIAHAASLRQASSCPP</sequence>
<feature type="region of interest" description="Disordered" evidence="1">
    <location>
        <begin position="1"/>
        <end position="27"/>
    </location>
</feature>
<dbReference type="EMBL" id="CAJGYM010000025">
    <property type="protein sequence ID" value="CAD6191998.1"/>
    <property type="molecule type" value="Genomic_DNA"/>
</dbReference>
<organism evidence="2 3">
    <name type="scientific">Caenorhabditis auriculariae</name>
    <dbReference type="NCBI Taxonomy" id="2777116"/>
    <lineage>
        <taxon>Eukaryota</taxon>
        <taxon>Metazoa</taxon>
        <taxon>Ecdysozoa</taxon>
        <taxon>Nematoda</taxon>
        <taxon>Chromadorea</taxon>
        <taxon>Rhabditida</taxon>
        <taxon>Rhabditina</taxon>
        <taxon>Rhabditomorpha</taxon>
        <taxon>Rhabditoidea</taxon>
        <taxon>Rhabditidae</taxon>
        <taxon>Peloderinae</taxon>
        <taxon>Caenorhabditis</taxon>
    </lineage>
</organism>
<reference evidence="2" key="1">
    <citation type="submission" date="2020-10" db="EMBL/GenBank/DDBJ databases">
        <authorList>
            <person name="Kikuchi T."/>
        </authorList>
    </citation>
    <scope>NUCLEOTIDE SEQUENCE</scope>
    <source>
        <strain evidence="2">NKZ352</strain>
    </source>
</reference>
<comment type="caution">
    <text evidence="2">The sequence shown here is derived from an EMBL/GenBank/DDBJ whole genome shotgun (WGS) entry which is preliminary data.</text>
</comment>
<gene>
    <name evidence="2" type="ORF">CAUJ_LOCUS7917</name>
</gene>
<dbReference type="AlphaFoldDB" id="A0A8S1HCE2"/>
<accession>A0A8S1HCE2</accession>
<evidence type="ECO:0000256" key="1">
    <source>
        <dbReference type="SAM" id="MobiDB-lite"/>
    </source>
</evidence>
<dbReference type="Proteomes" id="UP000835052">
    <property type="component" value="Unassembled WGS sequence"/>
</dbReference>
<name>A0A8S1HCE2_9PELO</name>
<evidence type="ECO:0000313" key="3">
    <source>
        <dbReference type="Proteomes" id="UP000835052"/>
    </source>
</evidence>
<proteinExistence type="predicted"/>
<protein>
    <submittedName>
        <fullName evidence="2">Uncharacterized protein</fullName>
    </submittedName>
</protein>
<evidence type="ECO:0000313" key="2">
    <source>
        <dbReference type="EMBL" id="CAD6191998.1"/>
    </source>
</evidence>
<feature type="compositionally biased region" description="Basic and acidic residues" evidence="1">
    <location>
        <begin position="1"/>
        <end position="12"/>
    </location>
</feature>